<dbReference type="PANTHER" id="PTHR36819:SF1">
    <property type="entry name" value="REGULATOR OF PHOSPHOLIPASE D SRF1"/>
    <property type="match status" value="1"/>
</dbReference>
<reference evidence="3" key="1">
    <citation type="journal article" date="2020" name="Stud. Mycol.">
        <title>101 Dothideomycetes genomes: a test case for predicting lifestyles and emergence of pathogens.</title>
        <authorList>
            <person name="Haridas S."/>
            <person name="Albert R."/>
            <person name="Binder M."/>
            <person name="Bloem J."/>
            <person name="Labutti K."/>
            <person name="Salamov A."/>
            <person name="Andreopoulos B."/>
            <person name="Baker S."/>
            <person name="Barry K."/>
            <person name="Bills G."/>
            <person name="Bluhm B."/>
            <person name="Cannon C."/>
            <person name="Castanera R."/>
            <person name="Culley D."/>
            <person name="Daum C."/>
            <person name="Ezra D."/>
            <person name="Gonzalez J."/>
            <person name="Henrissat B."/>
            <person name="Kuo A."/>
            <person name="Liang C."/>
            <person name="Lipzen A."/>
            <person name="Lutzoni F."/>
            <person name="Magnuson J."/>
            <person name="Mondo S."/>
            <person name="Nolan M."/>
            <person name="Ohm R."/>
            <person name="Pangilinan J."/>
            <person name="Park H.-J."/>
            <person name="Ramirez L."/>
            <person name="Alfaro M."/>
            <person name="Sun H."/>
            <person name="Tritt A."/>
            <person name="Yoshinaga Y."/>
            <person name="Zwiers L.-H."/>
            <person name="Turgeon B."/>
            <person name="Goodwin S."/>
            <person name="Spatafora J."/>
            <person name="Crous P."/>
            <person name="Grigoriev I."/>
        </authorList>
    </citation>
    <scope>NUCLEOTIDE SEQUENCE</scope>
    <source>
        <strain evidence="3">CBS 262.69</strain>
    </source>
</reference>
<dbReference type="GO" id="GO:0071944">
    <property type="term" value="C:cell periphery"/>
    <property type="evidence" value="ECO:0007669"/>
    <property type="project" value="TreeGrafter"/>
</dbReference>
<dbReference type="EMBL" id="ML996692">
    <property type="protein sequence ID" value="KAF2401833.1"/>
    <property type="molecule type" value="Genomic_DNA"/>
</dbReference>
<feature type="region of interest" description="Disordered" evidence="1">
    <location>
        <begin position="1"/>
        <end position="52"/>
    </location>
</feature>
<gene>
    <name evidence="3" type="ORF">EJ06DRAFT_528981</name>
</gene>
<dbReference type="GO" id="GO:0000324">
    <property type="term" value="C:fungal-type vacuole"/>
    <property type="evidence" value="ECO:0007669"/>
    <property type="project" value="TreeGrafter"/>
</dbReference>
<dbReference type="PANTHER" id="PTHR36819">
    <property type="entry name" value="REGULATOR OF PHOSPHOLIPASE D SRF1"/>
    <property type="match status" value="1"/>
</dbReference>
<feature type="transmembrane region" description="Helical" evidence="2">
    <location>
        <begin position="295"/>
        <end position="319"/>
    </location>
</feature>
<keyword evidence="4" id="KW-1185">Reference proteome</keyword>
<name>A0A6G1I0J4_9PEZI</name>
<dbReference type="OrthoDB" id="2589563at2759"/>
<feature type="transmembrane region" description="Helical" evidence="2">
    <location>
        <begin position="249"/>
        <end position="269"/>
    </location>
</feature>
<protein>
    <submittedName>
        <fullName evidence="3">Uncharacterized protein</fullName>
    </submittedName>
</protein>
<evidence type="ECO:0000313" key="3">
    <source>
        <dbReference type="EMBL" id="KAF2401833.1"/>
    </source>
</evidence>
<evidence type="ECO:0000256" key="2">
    <source>
        <dbReference type="SAM" id="Phobius"/>
    </source>
</evidence>
<feature type="compositionally biased region" description="Low complexity" evidence="1">
    <location>
        <begin position="34"/>
        <end position="49"/>
    </location>
</feature>
<keyword evidence="2" id="KW-0472">Membrane</keyword>
<sequence>MANRVRTIPPYVRSFDDTDHDDQDFSSPPRSLTSSRGASSAPPGSASASIPTPRAAALHIPGLGRGHRGSTPGRRWDHMRTREPPIITTPFLEYGTRWRSFVGPVTGGPDVRRITPLEVERAKELLARYDRQEMEVVGGKEESGVRRRGFVRGLKRTLLRSAWVPLAFRISVLVFSALGLGLGASIFNQLATNNSRNEKGEVCKKGGSTYLAVIVDTIAILYTLFISYDEFRAPPIGVRHPAAKLRLTLLDLLFIIFGAANLSLAFQALKDPDWVCTESGDCPRHGYICGYQKSLVSVLLIALIAWLLTFIVSLCRLVYRVSDR</sequence>
<dbReference type="InterPro" id="IPR037737">
    <property type="entry name" value="Srf1"/>
</dbReference>
<organism evidence="3 4">
    <name type="scientific">Trichodelitschia bisporula</name>
    <dbReference type="NCBI Taxonomy" id="703511"/>
    <lineage>
        <taxon>Eukaryota</taxon>
        <taxon>Fungi</taxon>
        <taxon>Dikarya</taxon>
        <taxon>Ascomycota</taxon>
        <taxon>Pezizomycotina</taxon>
        <taxon>Dothideomycetes</taxon>
        <taxon>Dothideomycetes incertae sedis</taxon>
        <taxon>Phaeotrichales</taxon>
        <taxon>Phaeotrichaceae</taxon>
        <taxon>Trichodelitschia</taxon>
    </lineage>
</organism>
<evidence type="ECO:0000313" key="4">
    <source>
        <dbReference type="Proteomes" id="UP000799640"/>
    </source>
</evidence>
<dbReference type="Proteomes" id="UP000799640">
    <property type="component" value="Unassembled WGS sequence"/>
</dbReference>
<feature type="transmembrane region" description="Helical" evidence="2">
    <location>
        <begin position="162"/>
        <end position="187"/>
    </location>
</feature>
<keyword evidence="2" id="KW-0812">Transmembrane</keyword>
<evidence type="ECO:0000256" key="1">
    <source>
        <dbReference type="SAM" id="MobiDB-lite"/>
    </source>
</evidence>
<keyword evidence="2" id="KW-1133">Transmembrane helix</keyword>
<feature type="transmembrane region" description="Helical" evidence="2">
    <location>
        <begin position="207"/>
        <end position="228"/>
    </location>
</feature>
<proteinExistence type="predicted"/>
<accession>A0A6G1I0J4</accession>
<dbReference type="AlphaFoldDB" id="A0A6G1I0J4"/>
<feature type="region of interest" description="Disordered" evidence="1">
    <location>
        <begin position="59"/>
        <end position="78"/>
    </location>
</feature>